<feature type="transmembrane region" description="Helical" evidence="5">
    <location>
        <begin position="12"/>
        <end position="33"/>
    </location>
</feature>
<protein>
    <recommendedName>
        <fullName evidence="6">MYND-type domain-containing protein</fullName>
    </recommendedName>
</protein>
<evidence type="ECO:0000256" key="4">
    <source>
        <dbReference type="PROSITE-ProRule" id="PRU00134"/>
    </source>
</evidence>
<evidence type="ECO:0000256" key="2">
    <source>
        <dbReference type="ARBA" id="ARBA00022771"/>
    </source>
</evidence>
<keyword evidence="5" id="KW-0472">Membrane</keyword>
<reference evidence="7 8" key="1">
    <citation type="journal article" date="2024" name="J Genomics">
        <title>Draft genome sequencing and assembly of Favolaschia claudopus CIRM-BRFM 2984 isolated from oak limbs.</title>
        <authorList>
            <person name="Navarro D."/>
            <person name="Drula E."/>
            <person name="Chaduli D."/>
            <person name="Cazenave R."/>
            <person name="Ahrendt S."/>
            <person name="Wang J."/>
            <person name="Lipzen A."/>
            <person name="Daum C."/>
            <person name="Barry K."/>
            <person name="Grigoriev I.V."/>
            <person name="Favel A."/>
            <person name="Rosso M.N."/>
            <person name="Martin F."/>
        </authorList>
    </citation>
    <scope>NUCLEOTIDE SEQUENCE [LARGE SCALE GENOMIC DNA]</scope>
    <source>
        <strain evidence="7 8">CIRM-BRFM 2984</strain>
    </source>
</reference>
<organism evidence="7 8">
    <name type="scientific">Favolaschia claudopus</name>
    <dbReference type="NCBI Taxonomy" id="2862362"/>
    <lineage>
        <taxon>Eukaryota</taxon>
        <taxon>Fungi</taxon>
        <taxon>Dikarya</taxon>
        <taxon>Basidiomycota</taxon>
        <taxon>Agaricomycotina</taxon>
        <taxon>Agaricomycetes</taxon>
        <taxon>Agaricomycetidae</taxon>
        <taxon>Agaricales</taxon>
        <taxon>Marasmiineae</taxon>
        <taxon>Mycenaceae</taxon>
        <taxon>Favolaschia</taxon>
    </lineage>
</organism>
<keyword evidence="5" id="KW-1133">Transmembrane helix</keyword>
<keyword evidence="8" id="KW-1185">Reference proteome</keyword>
<evidence type="ECO:0000259" key="6">
    <source>
        <dbReference type="PROSITE" id="PS50865"/>
    </source>
</evidence>
<dbReference type="GO" id="GO:0008270">
    <property type="term" value="F:zinc ion binding"/>
    <property type="evidence" value="ECO:0007669"/>
    <property type="project" value="UniProtKB-KW"/>
</dbReference>
<keyword evidence="2 4" id="KW-0863">Zinc-finger</keyword>
<keyword evidence="3" id="KW-0862">Zinc</keyword>
<evidence type="ECO:0000256" key="5">
    <source>
        <dbReference type="SAM" id="Phobius"/>
    </source>
</evidence>
<name>A0AAW0A5U6_9AGAR</name>
<keyword evidence="5" id="KW-0812">Transmembrane</keyword>
<dbReference type="PROSITE" id="PS50865">
    <property type="entry name" value="ZF_MYND_2"/>
    <property type="match status" value="1"/>
</dbReference>
<dbReference type="EMBL" id="JAWWNJ010000083">
    <property type="protein sequence ID" value="KAK7001557.1"/>
    <property type="molecule type" value="Genomic_DNA"/>
</dbReference>
<accession>A0AAW0A5U6</accession>
<sequence length="839" mass="93898">MNFWSNRACNGLLRPPSKACLLIILVIAAHWLVTTSLNNVSYFTPVLLWNPRIHPNINSTAFLIQDKTLQRLLTRSLLEWIITHPREAKLQIIAHGMVLVTIRGGKTLFEEIGISDVNDSNGEQEITFLTACGAIYKITCVGGGHLYASTNQEVEPNSNLLGLGLTELVETPLAYTNGGFYNRRNPRFPDSIADPTLPEDATIGIARVEDGDQFPFIPPPLDYTDQYHTAFLPDGSALTGAPVLAVNGQPTFLDEHLTETRFKYNQRNITPGLLNHAGHPNARSAVILPTKASEKANFRIVVAVRTTPGRGVNGTGLTLPEMARVVARLARLDGEGVGSMAINLDGDPKAGSFSSYRIDDFVMIRMPLPRDAQLDPEKWEADWEVLLSAMYRPSTLPKALSHLFSSDVQEANRCVDARLNDHRCLLKQTCELEQLLSFEALKNLAHDDFEMKWTRATVDERSKHVLEALATVCSVSTNLHDARAYCPELRLTCLSVDPHAFLELLKTAVLDDPSLIPTQPKYVLHPEWDAWAATQELPINSEAQKVVLAGMKLLRTKLICHILYLAMETFLGKDPVVLIAEPERKQKIPPNYWRVSPRLIESVGYDAAKADAKAHKADFFSRRGQGRPFCSYLGCRKPAHDASAKFPRCSRCFEKMNRQVLYCSRECQVADWSAGHKTICGKPLNFDIASQPVEHPVLGPSATSPSRIGPPQNGFKRSLALSAQIAQLNLKPEVDYFLYSSTGEADKWRIDDPTVRELFRRTRDTAMTTGNRDLVAMMAHYMCGTHFNDWYDEEEISPTCIENQLSREFGIENLDELIKNCLRLQEMDAPFYRPPLLQV</sequence>
<dbReference type="InterPro" id="IPR002893">
    <property type="entry name" value="Znf_MYND"/>
</dbReference>
<proteinExistence type="predicted"/>
<feature type="domain" description="MYND-type" evidence="6">
    <location>
        <begin position="630"/>
        <end position="680"/>
    </location>
</feature>
<dbReference type="Gene3D" id="6.10.140.2220">
    <property type="match status" value="1"/>
</dbReference>
<evidence type="ECO:0000256" key="1">
    <source>
        <dbReference type="ARBA" id="ARBA00022723"/>
    </source>
</evidence>
<evidence type="ECO:0000313" key="7">
    <source>
        <dbReference type="EMBL" id="KAK7001557.1"/>
    </source>
</evidence>
<dbReference type="Proteomes" id="UP001362999">
    <property type="component" value="Unassembled WGS sequence"/>
</dbReference>
<dbReference type="SUPFAM" id="SSF144232">
    <property type="entry name" value="HIT/MYND zinc finger-like"/>
    <property type="match status" value="1"/>
</dbReference>
<dbReference type="Pfam" id="PF01753">
    <property type="entry name" value="zf-MYND"/>
    <property type="match status" value="1"/>
</dbReference>
<evidence type="ECO:0000313" key="8">
    <source>
        <dbReference type="Proteomes" id="UP001362999"/>
    </source>
</evidence>
<comment type="caution">
    <text evidence="7">The sequence shown here is derived from an EMBL/GenBank/DDBJ whole genome shotgun (WGS) entry which is preliminary data.</text>
</comment>
<gene>
    <name evidence="7" type="ORF">R3P38DRAFT_3217148</name>
</gene>
<evidence type="ECO:0000256" key="3">
    <source>
        <dbReference type="ARBA" id="ARBA00022833"/>
    </source>
</evidence>
<keyword evidence="1" id="KW-0479">Metal-binding</keyword>
<dbReference type="AlphaFoldDB" id="A0AAW0A5U6"/>